<gene>
    <name evidence="9" type="ORF">BKA67DRAFT_657666</name>
</gene>
<evidence type="ECO:0000256" key="5">
    <source>
        <dbReference type="ARBA" id="ARBA00023136"/>
    </source>
</evidence>
<comment type="caution">
    <text evidence="9">The sequence shown here is derived from an EMBL/GenBank/DDBJ whole genome shotgun (WGS) entry which is preliminary data.</text>
</comment>
<feature type="transmembrane region" description="Helical" evidence="7">
    <location>
        <begin position="404"/>
        <end position="426"/>
    </location>
</feature>
<evidence type="ECO:0000256" key="3">
    <source>
        <dbReference type="ARBA" id="ARBA00022692"/>
    </source>
</evidence>
<keyword evidence="4 7" id="KW-1133">Transmembrane helix</keyword>
<evidence type="ECO:0000256" key="6">
    <source>
        <dbReference type="SAM" id="MobiDB-lite"/>
    </source>
</evidence>
<name>A0A9P8ZY74_9PEZI</name>
<proteinExistence type="predicted"/>
<sequence>MKYGEYFEAASVPRWSLHNVDYNSLKQQIKLHTKKGQGARAIAIPGQTDAQLKRFENDFYHELHLQHDRVDLFVASKADEISRRLRHLAGLINALIIRCHVGKSGITDKRQRKFGRYQRQVVECGDDIRDLQRFVRAQNEAFRKILKKYKKWTKSTTLTTRFTDNVLGNYKSFTKRDFAPLEIQYREVLGTLQAASPDSPPSISQTSPDARNPRASQTSSRQSSRPPATPVLQLPEPAVRGWNEYDNGSEAGDEAAFYLEVDPNDESSLFPGMDKVKNVFKAPVRSIRGLFFRSADKDGERQSLLNGDQGGIDYFSVRHGPSTAATDTEASDNDDASSTEYPAYGYAAHYAALPSLEEQRMERFREKILHRSIVLSYFVAVILTFIAGVLVATGRHKLRLEVDAGVILAVVVSLFAGIMGLGAMLYREDRLGIMYKAAVWVTFTAICLLNGMLLVLVVGSNGI</sequence>
<keyword evidence="5 7" id="KW-0472">Membrane</keyword>
<keyword evidence="10" id="KW-1185">Reference proteome</keyword>
<protein>
    <submittedName>
        <fullName evidence="9">SPX domain-containing protein</fullName>
    </submittedName>
</protein>
<dbReference type="OrthoDB" id="5588846at2759"/>
<organism evidence="9 10">
    <name type="scientific">Truncatella angustata</name>
    <dbReference type="NCBI Taxonomy" id="152316"/>
    <lineage>
        <taxon>Eukaryota</taxon>
        <taxon>Fungi</taxon>
        <taxon>Dikarya</taxon>
        <taxon>Ascomycota</taxon>
        <taxon>Pezizomycotina</taxon>
        <taxon>Sordariomycetes</taxon>
        <taxon>Xylariomycetidae</taxon>
        <taxon>Amphisphaeriales</taxon>
        <taxon>Sporocadaceae</taxon>
        <taxon>Truncatella</taxon>
    </lineage>
</organism>
<dbReference type="PANTHER" id="PTHR46140">
    <property type="entry name" value="VACUOLAR TRANSPORTER CHAPERONE 1-RELATED"/>
    <property type="match status" value="1"/>
</dbReference>
<keyword evidence="2" id="KW-0926">Vacuole</keyword>
<dbReference type="Proteomes" id="UP000758603">
    <property type="component" value="Unassembled WGS sequence"/>
</dbReference>
<feature type="region of interest" description="Disordered" evidence="6">
    <location>
        <begin position="194"/>
        <end position="246"/>
    </location>
</feature>
<dbReference type="AlphaFoldDB" id="A0A9P8ZY74"/>
<reference evidence="9" key="1">
    <citation type="journal article" date="2021" name="Nat. Commun.">
        <title>Genetic determinants of endophytism in the Arabidopsis root mycobiome.</title>
        <authorList>
            <person name="Mesny F."/>
            <person name="Miyauchi S."/>
            <person name="Thiergart T."/>
            <person name="Pickel B."/>
            <person name="Atanasova L."/>
            <person name="Karlsson M."/>
            <person name="Huettel B."/>
            <person name="Barry K.W."/>
            <person name="Haridas S."/>
            <person name="Chen C."/>
            <person name="Bauer D."/>
            <person name="Andreopoulos W."/>
            <person name="Pangilinan J."/>
            <person name="LaButti K."/>
            <person name="Riley R."/>
            <person name="Lipzen A."/>
            <person name="Clum A."/>
            <person name="Drula E."/>
            <person name="Henrissat B."/>
            <person name="Kohler A."/>
            <person name="Grigoriev I.V."/>
            <person name="Martin F.M."/>
            <person name="Hacquard S."/>
        </authorList>
    </citation>
    <scope>NUCLEOTIDE SEQUENCE</scope>
    <source>
        <strain evidence="9">MPI-SDFR-AT-0073</strain>
    </source>
</reference>
<dbReference type="InterPro" id="IPR004331">
    <property type="entry name" value="SPX_dom"/>
</dbReference>
<feature type="compositionally biased region" description="Low complexity" evidence="6">
    <location>
        <begin position="213"/>
        <end position="226"/>
    </location>
</feature>
<feature type="domain" description="SPX" evidence="8">
    <location>
        <begin position="1"/>
        <end position="163"/>
    </location>
</feature>
<dbReference type="GO" id="GO:0006799">
    <property type="term" value="P:polyphosphate biosynthetic process"/>
    <property type="evidence" value="ECO:0007669"/>
    <property type="project" value="UniProtKB-ARBA"/>
</dbReference>
<evidence type="ECO:0000256" key="7">
    <source>
        <dbReference type="SAM" id="Phobius"/>
    </source>
</evidence>
<dbReference type="CDD" id="cd14474">
    <property type="entry name" value="SPX_YDR089W"/>
    <property type="match status" value="1"/>
</dbReference>
<evidence type="ECO:0000256" key="4">
    <source>
        <dbReference type="ARBA" id="ARBA00022989"/>
    </source>
</evidence>
<feature type="transmembrane region" description="Helical" evidence="7">
    <location>
        <begin position="368"/>
        <end position="392"/>
    </location>
</feature>
<dbReference type="GO" id="GO:0005774">
    <property type="term" value="C:vacuolar membrane"/>
    <property type="evidence" value="ECO:0007669"/>
    <property type="project" value="UniProtKB-SubCell"/>
</dbReference>
<dbReference type="GeneID" id="70136043"/>
<dbReference type="PROSITE" id="PS51382">
    <property type="entry name" value="SPX"/>
    <property type="match status" value="1"/>
</dbReference>
<evidence type="ECO:0000259" key="8">
    <source>
        <dbReference type="PROSITE" id="PS51382"/>
    </source>
</evidence>
<accession>A0A9P8ZY74</accession>
<dbReference type="PANTHER" id="PTHR46140:SF1">
    <property type="entry name" value="VACUOLAR TRANSPORTER CHAPERONE COMPLEX SUBUNIT 4-RELATED"/>
    <property type="match status" value="1"/>
</dbReference>
<feature type="compositionally biased region" description="Polar residues" evidence="6">
    <location>
        <begin position="194"/>
        <end position="209"/>
    </location>
</feature>
<evidence type="ECO:0000256" key="2">
    <source>
        <dbReference type="ARBA" id="ARBA00022554"/>
    </source>
</evidence>
<dbReference type="RefSeq" id="XP_045960011.1">
    <property type="nucleotide sequence ID" value="XM_046107152.1"/>
</dbReference>
<evidence type="ECO:0000313" key="10">
    <source>
        <dbReference type="Proteomes" id="UP000758603"/>
    </source>
</evidence>
<comment type="subcellular location">
    <subcellularLocation>
        <location evidence="1">Vacuole membrane</location>
        <topology evidence="1">Multi-pass membrane protein</topology>
    </subcellularLocation>
</comment>
<dbReference type="EMBL" id="JAGPXC010000003">
    <property type="protein sequence ID" value="KAH6655746.1"/>
    <property type="molecule type" value="Genomic_DNA"/>
</dbReference>
<dbReference type="InterPro" id="IPR051572">
    <property type="entry name" value="VTC_Complex_Subunit"/>
</dbReference>
<evidence type="ECO:0000313" key="9">
    <source>
        <dbReference type="EMBL" id="KAH6655746.1"/>
    </source>
</evidence>
<feature type="transmembrane region" description="Helical" evidence="7">
    <location>
        <begin position="438"/>
        <end position="458"/>
    </location>
</feature>
<keyword evidence="3 7" id="KW-0812">Transmembrane</keyword>
<evidence type="ECO:0000256" key="1">
    <source>
        <dbReference type="ARBA" id="ARBA00004128"/>
    </source>
</evidence>